<keyword evidence="3" id="KW-1185">Reference proteome</keyword>
<dbReference type="Proteomes" id="UP001596086">
    <property type="component" value="Unassembled WGS sequence"/>
</dbReference>
<evidence type="ECO:0000256" key="1">
    <source>
        <dbReference type="SAM" id="SignalP"/>
    </source>
</evidence>
<dbReference type="Pfam" id="PF07273">
    <property type="entry name" value="DUF1439"/>
    <property type="match status" value="1"/>
</dbReference>
<proteinExistence type="predicted"/>
<evidence type="ECO:0000313" key="2">
    <source>
        <dbReference type="EMBL" id="MFC5551851.1"/>
    </source>
</evidence>
<comment type="caution">
    <text evidence="2">The sequence shown here is derived from an EMBL/GenBank/DDBJ whole genome shotgun (WGS) entry which is preliminary data.</text>
</comment>
<dbReference type="InterPro" id="IPR010835">
    <property type="entry name" value="DUF1439"/>
</dbReference>
<feature type="chain" id="PRO_5046321311" evidence="1">
    <location>
        <begin position="27"/>
        <end position="192"/>
    </location>
</feature>
<protein>
    <submittedName>
        <fullName evidence="2">DUF1439 domain-containing protein</fullName>
    </submittedName>
</protein>
<dbReference type="Gene3D" id="3.15.10.40">
    <property type="entry name" value="Uncharacterised protein PF07273, DUF1439"/>
    <property type="match status" value="1"/>
</dbReference>
<feature type="signal peptide" evidence="1">
    <location>
        <begin position="1"/>
        <end position="26"/>
    </location>
</feature>
<organism evidence="2 3">
    <name type="scientific">Massilia aerilata</name>
    <dbReference type="NCBI Taxonomy" id="453817"/>
    <lineage>
        <taxon>Bacteria</taxon>
        <taxon>Pseudomonadati</taxon>
        <taxon>Pseudomonadota</taxon>
        <taxon>Betaproteobacteria</taxon>
        <taxon>Burkholderiales</taxon>
        <taxon>Oxalobacteraceae</taxon>
        <taxon>Telluria group</taxon>
        <taxon>Massilia</taxon>
    </lineage>
</organism>
<dbReference type="EMBL" id="JBHSMZ010000026">
    <property type="protein sequence ID" value="MFC5551851.1"/>
    <property type="molecule type" value="Genomic_DNA"/>
</dbReference>
<name>A0ABW0S4C6_9BURK</name>
<keyword evidence="1" id="KW-0732">Signal</keyword>
<reference evidence="3" key="1">
    <citation type="journal article" date="2019" name="Int. J. Syst. Evol. Microbiol.">
        <title>The Global Catalogue of Microorganisms (GCM) 10K type strain sequencing project: providing services to taxonomists for standard genome sequencing and annotation.</title>
        <authorList>
            <consortium name="The Broad Institute Genomics Platform"/>
            <consortium name="The Broad Institute Genome Sequencing Center for Infectious Disease"/>
            <person name="Wu L."/>
            <person name="Ma J."/>
        </authorList>
    </citation>
    <scope>NUCLEOTIDE SEQUENCE [LARGE SCALE GENOMIC DNA]</scope>
    <source>
        <strain evidence="3">CGMCC 4.5798</strain>
    </source>
</reference>
<accession>A0ABW0S4C6</accession>
<gene>
    <name evidence="2" type="ORF">ACFPO9_25310</name>
</gene>
<evidence type="ECO:0000313" key="3">
    <source>
        <dbReference type="Proteomes" id="UP001596086"/>
    </source>
</evidence>
<sequence>MEKGITRRRFGLTMAGCMAVAASAMLASCASLSGPRRVEIPQSRLQAGLERRFPLRNRLLELFDVQLTRPQLAILPDSDRVALTMDVSVSPPFLRQSWAGVMTLSGHLYVDAARSGVFMADAHVDRFDIQGMEGARARDLGRAADVLMNQLVRDVAIYSFRTEDLRYAGAQFVPTRLDTIPGALVVTVEPQR</sequence>
<dbReference type="PROSITE" id="PS51257">
    <property type="entry name" value="PROKAR_LIPOPROTEIN"/>
    <property type="match status" value="1"/>
</dbReference>
<dbReference type="RefSeq" id="WP_379776618.1">
    <property type="nucleotide sequence ID" value="NZ_JBHSMZ010000026.1"/>
</dbReference>